<accession>A0A6B0TW80</accession>
<dbReference type="EMBL" id="GIFC01002266">
    <property type="protein sequence ID" value="MXU84349.1"/>
    <property type="molecule type" value="Transcribed_RNA"/>
</dbReference>
<protein>
    <submittedName>
        <fullName evidence="1">Putative secreted protein</fullName>
    </submittedName>
</protein>
<sequence length="80" mass="8901">MSLEARMVSLAAICFILLRWSITGRYFSSLVLLAWTRASFRFSKDCGSIASLHAHPGGTTRSRGFPKQETTFISIRGMVC</sequence>
<name>A0A6B0TW80_IXORI</name>
<organism evidence="1">
    <name type="scientific">Ixodes ricinus</name>
    <name type="common">Common tick</name>
    <name type="synonym">Acarus ricinus</name>
    <dbReference type="NCBI Taxonomy" id="34613"/>
    <lineage>
        <taxon>Eukaryota</taxon>
        <taxon>Metazoa</taxon>
        <taxon>Ecdysozoa</taxon>
        <taxon>Arthropoda</taxon>
        <taxon>Chelicerata</taxon>
        <taxon>Arachnida</taxon>
        <taxon>Acari</taxon>
        <taxon>Parasitiformes</taxon>
        <taxon>Ixodida</taxon>
        <taxon>Ixodoidea</taxon>
        <taxon>Ixodidae</taxon>
        <taxon>Ixodinae</taxon>
        <taxon>Ixodes</taxon>
    </lineage>
</organism>
<reference evidence="1" key="1">
    <citation type="submission" date="2019-12" db="EMBL/GenBank/DDBJ databases">
        <title>An insight into the sialome of adult female Ixodes ricinus ticks feeding for 6 days.</title>
        <authorList>
            <person name="Perner J."/>
            <person name="Ribeiro J.M.C."/>
        </authorList>
    </citation>
    <scope>NUCLEOTIDE SEQUENCE</scope>
    <source>
        <strain evidence="1">Semi-engorged</strain>
        <tissue evidence="1">Salivary glands</tissue>
    </source>
</reference>
<proteinExistence type="predicted"/>
<dbReference type="AlphaFoldDB" id="A0A6B0TW80"/>
<evidence type="ECO:0000313" key="1">
    <source>
        <dbReference type="EMBL" id="MXU84349.1"/>
    </source>
</evidence>